<organism evidence="7 8">
    <name type="scientific">Halocatena marina</name>
    <dbReference type="NCBI Taxonomy" id="2934937"/>
    <lineage>
        <taxon>Archaea</taxon>
        <taxon>Methanobacteriati</taxon>
        <taxon>Methanobacteriota</taxon>
        <taxon>Stenosarchaea group</taxon>
        <taxon>Halobacteria</taxon>
        <taxon>Halobacteriales</taxon>
        <taxon>Natronomonadaceae</taxon>
        <taxon>Halocatena</taxon>
    </lineage>
</organism>
<dbReference type="Pfam" id="PF13426">
    <property type="entry name" value="PAS_9"/>
    <property type="match status" value="1"/>
</dbReference>
<dbReference type="InterPro" id="IPR003018">
    <property type="entry name" value="GAF"/>
</dbReference>
<evidence type="ECO:0000313" key="7">
    <source>
        <dbReference type="EMBL" id="MFC7189620.1"/>
    </source>
</evidence>
<feature type="domain" description="PAS" evidence="5">
    <location>
        <begin position="133"/>
        <end position="182"/>
    </location>
</feature>
<dbReference type="Gene3D" id="3.30.450.40">
    <property type="match status" value="1"/>
</dbReference>
<sequence>MSDADGTVFTSDIHTACMSSRHASEDVYAETLSVFEHTDHPNEPLTSPEIADSLDCPRRTAYKRLQKLVDLGALRTKKVSSSGRVWWRLSTTSTDDLDASKSDRSELEAGQATKSRYQRFVEQSLVGVCIIQDGIVKYVNPTFTDILGYTPDEALGESVLDFVAEDERARVAEYVRQREHGEIDVIRYEGRGKHADGTAVDVEIHGDLIEYEGEPAILGTLVDMSERKERERELEDYRIAVENVRDGVYMTDADRRFTMVNDAYCELTGYTREELLGSSFSQVVDNEGLSQSAELIQDLREGERDVASTDSYHYTPDGERIPVENRFTIRPDDEAFQGTTGVVRDSTDRLERERELREQRDRYHRLVETSSASIVIYTADGTIAYVNDAATDRLAANAADDLLGESAIEFVHPDDRFETTERIQRVIDERVAHSPIETKLIDANGRLKHAILTSTPIMHEGEPAAQIVVNDITDRKERERQLELYETIFETINDGVYAVDGEGYFTMVNEAYANMVGYDREELCGEHVSLIVDETIIATAEEVEAEMRRGEGDEPKVEADLQRSDGETTTAEATFSLLPGEALHERVGVVRDITERKEQERRLEQQRQEVAALNHLQGVALNVSDIVLGQSTRTEMEQRVCERLAASNVYDFAWIGHTSRDGRELTAHAATGASGHLTDITISLDENDPTGQGPIAQAMNTQSVQLSRNICEDPAYEQWCEDRDCQTHSVIAVPIVYKGRRYGVLNLYTERSATIGDIEQAIIRQLAEIVGHAITALERGKSLLADRMIEVEYYSTVLAEPLVSKVDGALELSSDRAIHLDDDDYLHYYTIDGLTAEQCMELVDEFPSVTSARVLIEEGDHVRIAVRMTDDTLAALFWRFDGRTKSTEITNDELRVVGELPATANVRAVTEAVEEIHPDMEFAGQRYITRQQVSPGEFRTVIEDSLTDRQRTALEAACYSGFFDSPRESSGEDVAASLDISSSTFHQHLRKAQKKLLNVAFGNALQ</sequence>
<dbReference type="PROSITE" id="PS50113">
    <property type="entry name" value="PAC"/>
    <property type="match status" value="3"/>
</dbReference>
<dbReference type="Pfam" id="PF13185">
    <property type="entry name" value="GAF_2"/>
    <property type="match status" value="1"/>
</dbReference>
<dbReference type="InterPro" id="IPR052155">
    <property type="entry name" value="Biofilm_reg_signaling"/>
</dbReference>
<gene>
    <name evidence="7" type="ORF">ACFQL7_06950</name>
</gene>
<dbReference type="Pfam" id="PF04967">
    <property type="entry name" value="HTH_10"/>
    <property type="match status" value="1"/>
</dbReference>
<dbReference type="Pfam" id="PF15915">
    <property type="entry name" value="BAT"/>
    <property type="match status" value="1"/>
</dbReference>
<evidence type="ECO:0000256" key="1">
    <source>
        <dbReference type="ARBA" id="ARBA00023015"/>
    </source>
</evidence>
<keyword evidence="8" id="KW-1185">Reference proteome</keyword>
<dbReference type="AlphaFoldDB" id="A0ABD5YK46"/>
<evidence type="ECO:0000256" key="2">
    <source>
        <dbReference type="ARBA" id="ARBA00023163"/>
    </source>
</evidence>
<dbReference type="InterPro" id="IPR013767">
    <property type="entry name" value="PAS_fold"/>
</dbReference>
<dbReference type="InterPro" id="IPR001610">
    <property type="entry name" value="PAC"/>
</dbReference>
<feature type="domain" description="PAS" evidence="5">
    <location>
        <begin position="233"/>
        <end position="303"/>
    </location>
</feature>
<feature type="coiled-coil region" evidence="3">
    <location>
        <begin position="589"/>
        <end position="616"/>
    </location>
</feature>
<feature type="domain" description="PAC" evidence="6">
    <location>
        <begin position="555"/>
        <end position="605"/>
    </location>
</feature>
<dbReference type="Proteomes" id="UP001596417">
    <property type="component" value="Unassembled WGS sequence"/>
</dbReference>
<dbReference type="SUPFAM" id="SSF46785">
    <property type="entry name" value="Winged helix' DNA-binding domain"/>
    <property type="match status" value="1"/>
</dbReference>
<keyword evidence="3" id="KW-0175">Coiled coil</keyword>
<feature type="region of interest" description="Disordered" evidence="4">
    <location>
        <begin position="546"/>
        <end position="566"/>
    </location>
</feature>
<evidence type="ECO:0000259" key="6">
    <source>
        <dbReference type="PROSITE" id="PS50113"/>
    </source>
</evidence>
<feature type="domain" description="PAC" evidence="6">
    <location>
        <begin position="434"/>
        <end position="484"/>
    </location>
</feature>
<dbReference type="SUPFAM" id="SSF55781">
    <property type="entry name" value="GAF domain-like"/>
    <property type="match status" value="1"/>
</dbReference>
<dbReference type="CDD" id="cd00130">
    <property type="entry name" value="PAS"/>
    <property type="match status" value="4"/>
</dbReference>
<dbReference type="EMBL" id="JBHTAX010000001">
    <property type="protein sequence ID" value="MFC7189620.1"/>
    <property type="molecule type" value="Genomic_DNA"/>
</dbReference>
<dbReference type="SMART" id="SM00091">
    <property type="entry name" value="PAS"/>
    <property type="match status" value="4"/>
</dbReference>
<dbReference type="GeneID" id="76199179"/>
<dbReference type="SUPFAM" id="SSF55785">
    <property type="entry name" value="PYP-like sensor domain (PAS domain)"/>
    <property type="match status" value="4"/>
</dbReference>
<dbReference type="InterPro" id="IPR035965">
    <property type="entry name" value="PAS-like_dom_sf"/>
</dbReference>
<keyword evidence="1" id="KW-0805">Transcription regulation</keyword>
<feature type="domain" description="PAS" evidence="5">
    <location>
        <begin position="359"/>
        <end position="430"/>
    </location>
</feature>
<dbReference type="RefSeq" id="WP_264822410.1">
    <property type="nucleotide sequence ID" value="NZ_CP110249.1"/>
</dbReference>
<name>A0ABD5YK46_9EURY</name>
<protein>
    <submittedName>
        <fullName evidence="7">PAS domain S-box protein</fullName>
    </submittedName>
</protein>
<keyword evidence="2" id="KW-0804">Transcription</keyword>
<dbReference type="PANTHER" id="PTHR44757:SF2">
    <property type="entry name" value="BIOFILM ARCHITECTURE MAINTENANCE PROTEIN MBAA"/>
    <property type="match status" value="1"/>
</dbReference>
<dbReference type="InterPro" id="IPR000700">
    <property type="entry name" value="PAS-assoc_C"/>
</dbReference>
<dbReference type="InterPro" id="IPR036390">
    <property type="entry name" value="WH_DNA-bd_sf"/>
</dbReference>
<evidence type="ECO:0000259" key="5">
    <source>
        <dbReference type="PROSITE" id="PS50112"/>
    </source>
</evidence>
<proteinExistence type="predicted"/>
<dbReference type="InterPro" id="IPR029016">
    <property type="entry name" value="GAF-like_dom_sf"/>
</dbReference>
<dbReference type="InterPro" id="IPR000014">
    <property type="entry name" value="PAS"/>
</dbReference>
<dbReference type="PANTHER" id="PTHR44757">
    <property type="entry name" value="DIGUANYLATE CYCLASE DGCP"/>
    <property type="match status" value="1"/>
</dbReference>
<feature type="domain" description="PAS" evidence="5">
    <location>
        <begin position="481"/>
        <end position="550"/>
    </location>
</feature>
<evidence type="ECO:0000256" key="4">
    <source>
        <dbReference type="SAM" id="MobiDB-lite"/>
    </source>
</evidence>
<accession>A0ABD5YK46</accession>
<dbReference type="InterPro" id="IPR031803">
    <property type="entry name" value="BAT_GAF/HTH-assoc"/>
</dbReference>
<dbReference type="SMART" id="SM00065">
    <property type="entry name" value="GAF"/>
    <property type="match status" value="1"/>
</dbReference>
<feature type="domain" description="PAC" evidence="6">
    <location>
        <begin position="179"/>
        <end position="236"/>
    </location>
</feature>
<dbReference type="PROSITE" id="PS50112">
    <property type="entry name" value="PAS"/>
    <property type="match status" value="4"/>
</dbReference>
<dbReference type="Pfam" id="PF00989">
    <property type="entry name" value="PAS"/>
    <property type="match status" value="3"/>
</dbReference>
<reference evidence="7 8" key="1">
    <citation type="journal article" date="2019" name="Int. J. Syst. Evol. Microbiol.">
        <title>The Global Catalogue of Microorganisms (GCM) 10K type strain sequencing project: providing services to taxonomists for standard genome sequencing and annotation.</title>
        <authorList>
            <consortium name="The Broad Institute Genomics Platform"/>
            <consortium name="The Broad Institute Genome Sequencing Center for Infectious Disease"/>
            <person name="Wu L."/>
            <person name="Ma J."/>
        </authorList>
    </citation>
    <scope>NUCLEOTIDE SEQUENCE [LARGE SCALE GENOMIC DNA]</scope>
    <source>
        <strain evidence="7 8">RDMS1</strain>
    </source>
</reference>
<dbReference type="SMART" id="SM00086">
    <property type="entry name" value="PAC"/>
    <property type="match status" value="4"/>
</dbReference>
<dbReference type="Pfam" id="PF12840">
    <property type="entry name" value="HTH_20"/>
    <property type="match status" value="1"/>
</dbReference>
<evidence type="ECO:0000313" key="8">
    <source>
        <dbReference type="Proteomes" id="UP001596417"/>
    </source>
</evidence>
<evidence type="ECO:0000256" key="3">
    <source>
        <dbReference type="SAM" id="Coils"/>
    </source>
</evidence>
<comment type="caution">
    <text evidence="7">The sequence shown here is derived from an EMBL/GenBank/DDBJ whole genome shotgun (WGS) entry which is preliminary data.</text>
</comment>
<dbReference type="Gene3D" id="3.30.450.20">
    <property type="entry name" value="PAS domain"/>
    <property type="match status" value="4"/>
</dbReference>
<dbReference type="InterPro" id="IPR007050">
    <property type="entry name" value="HTH_bacterioopsin"/>
</dbReference>
<dbReference type="NCBIfam" id="TIGR00229">
    <property type="entry name" value="sensory_box"/>
    <property type="match status" value="4"/>
</dbReference>